<protein>
    <recommendedName>
        <fullName evidence="3">DUF1127 domain-containing protein</fullName>
    </recommendedName>
</protein>
<evidence type="ECO:0000313" key="1">
    <source>
        <dbReference type="EMBL" id="MBN9673142.1"/>
    </source>
</evidence>
<gene>
    <name evidence="1" type="ORF">JF539_22485</name>
</gene>
<dbReference type="AlphaFoldDB" id="A0A939EH75"/>
<dbReference type="Proteomes" id="UP000664096">
    <property type="component" value="Unassembled WGS sequence"/>
</dbReference>
<reference evidence="1" key="1">
    <citation type="submission" date="2020-12" db="EMBL/GenBank/DDBJ databases">
        <title>Oil enriched cultivation method for isolating marine PHA-producing bacteria.</title>
        <authorList>
            <person name="Zheng W."/>
            <person name="Yu S."/>
            <person name="Huang Y."/>
        </authorList>
    </citation>
    <scope>NUCLEOTIDE SEQUENCE</scope>
    <source>
        <strain evidence="1">SY-2-12</strain>
    </source>
</reference>
<dbReference type="RefSeq" id="WP_207142998.1">
    <property type="nucleotide sequence ID" value="NZ_JAEKJZ010000006.1"/>
</dbReference>
<sequence length="56" mass="6361">MTFGKITGFVRDVRAAHRTAHEIERLSRLSNADLAGLGLDRSEITAHAFRKHFNRI</sequence>
<evidence type="ECO:0008006" key="3">
    <source>
        <dbReference type="Google" id="ProtNLM"/>
    </source>
</evidence>
<dbReference type="EMBL" id="JAEKJZ010000006">
    <property type="protein sequence ID" value="MBN9673142.1"/>
    <property type="molecule type" value="Genomic_DNA"/>
</dbReference>
<proteinExistence type="predicted"/>
<evidence type="ECO:0000313" key="2">
    <source>
        <dbReference type="Proteomes" id="UP000664096"/>
    </source>
</evidence>
<comment type="caution">
    <text evidence="1">The sequence shown here is derived from an EMBL/GenBank/DDBJ whole genome shotgun (WGS) entry which is preliminary data.</text>
</comment>
<name>A0A939EH75_9HYPH</name>
<accession>A0A939EH75</accession>
<organism evidence="1 2">
    <name type="scientific">Roseibium aggregatum</name>
    <dbReference type="NCBI Taxonomy" id="187304"/>
    <lineage>
        <taxon>Bacteria</taxon>
        <taxon>Pseudomonadati</taxon>
        <taxon>Pseudomonadota</taxon>
        <taxon>Alphaproteobacteria</taxon>
        <taxon>Hyphomicrobiales</taxon>
        <taxon>Stappiaceae</taxon>
        <taxon>Roseibium</taxon>
    </lineage>
</organism>